<comment type="caution">
    <text evidence="1">The sequence shown here is derived from an EMBL/GenBank/DDBJ whole genome shotgun (WGS) entry which is preliminary data.</text>
</comment>
<evidence type="ECO:0000313" key="2">
    <source>
        <dbReference type="Proteomes" id="UP000022611"/>
    </source>
</evidence>
<sequence length="86" mass="9997">MDQPPVPQVIGNLRFGHPRDTDTRQRGFNHEIDVIHGYLPFNIKAGIIYEFTSLTYAAKAILLSYQQQYKVTEPQYPAHLQLRVDR</sequence>
<dbReference type="HOGENOM" id="CLU_2495474_0_0_6"/>
<dbReference type="AlphaFoldDB" id="A0A010RZ85"/>
<protein>
    <submittedName>
        <fullName evidence="1">Uncharacterized protein</fullName>
    </submittedName>
</protein>
<dbReference type="Proteomes" id="UP000022611">
    <property type="component" value="Unassembled WGS sequence"/>
</dbReference>
<proteinExistence type="predicted"/>
<evidence type="ECO:0000313" key="1">
    <source>
        <dbReference type="EMBL" id="EXF94059.1"/>
    </source>
</evidence>
<dbReference type="EMBL" id="AFOY02000015">
    <property type="protein sequence ID" value="EXF94059.1"/>
    <property type="molecule type" value="Genomic_DNA"/>
</dbReference>
<reference evidence="1 2" key="1">
    <citation type="journal article" date="2011" name="J. Bacteriol.">
        <title>Draft genome sequence of the polycyclic aromatic hydrocarbon-degrading, genetically engineered bioluminescent bioreporter Pseudomonas fluorescens HK44.</title>
        <authorList>
            <person name="Chauhan A."/>
            <person name="Layton A.C."/>
            <person name="Williams D.E."/>
            <person name="Smartt A.E."/>
            <person name="Ripp S."/>
            <person name="Karpinets T.V."/>
            <person name="Brown S.D."/>
            <person name="Sayler G.S."/>
        </authorList>
    </citation>
    <scope>NUCLEOTIDE SEQUENCE [LARGE SCALE GENOMIC DNA]</scope>
    <source>
        <strain evidence="1 2">HK44</strain>
    </source>
</reference>
<accession>A0A010RZ85</accession>
<gene>
    <name evidence="1" type="ORF">HK44_003110</name>
</gene>
<name>A0A010RZ85_PSEFL</name>
<organism evidence="1 2">
    <name type="scientific">Pseudomonas fluorescens HK44</name>
    <dbReference type="NCBI Taxonomy" id="1042209"/>
    <lineage>
        <taxon>Bacteria</taxon>
        <taxon>Pseudomonadati</taxon>
        <taxon>Pseudomonadota</taxon>
        <taxon>Gammaproteobacteria</taxon>
        <taxon>Pseudomonadales</taxon>
        <taxon>Pseudomonadaceae</taxon>
        <taxon>Pseudomonas</taxon>
    </lineage>
</organism>
<dbReference type="PATRIC" id="fig|1042209.11.peg.2972"/>